<dbReference type="EMBL" id="MN740207">
    <property type="protein sequence ID" value="QHT93387.1"/>
    <property type="molecule type" value="Genomic_DNA"/>
</dbReference>
<keyword evidence="1" id="KW-0472">Membrane</keyword>
<sequence>MSSNKNMYDFTRTGGKPCNECELNVVKSSQKLKSAVVRWKSTNKGGVIRINVIGNTENKDINIGFSNIDFTMIDQTRLYFYKAIDAVIDSKTPSCMAVIKFQTKDRNISLKCYIPFITGEKITPGTDLLHKIFEEIIQYQPNENDEPSEIKDVNVLNLFPEGGTYYFGAKSYSNGKHDVSIVFNTFQAILSKDMENLGTLFGVPEDEFRSVSRLPGRKINISDYYIASKPLIESFTSMGSKSTGNNEIYIDCHPVGVDDEDEQVTVKYDEGNASRRQTQLLFILLMLLFVIFVMIILYGTNYVIQKYMT</sequence>
<protein>
    <submittedName>
        <fullName evidence="2">Uncharacterized protein</fullName>
    </submittedName>
</protein>
<feature type="transmembrane region" description="Helical" evidence="1">
    <location>
        <begin position="280"/>
        <end position="304"/>
    </location>
</feature>
<organism evidence="2">
    <name type="scientific">viral metagenome</name>
    <dbReference type="NCBI Taxonomy" id="1070528"/>
    <lineage>
        <taxon>unclassified sequences</taxon>
        <taxon>metagenomes</taxon>
        <taxon>organismal metagenomes</taxon>
    </lineage>
</organism>
<accession>A0A6C0IND2</accession>
<reference evidence="2" key="1">
    <citation type="journal article" date="2020" name="Nature">
        <title>Giant virus diversity and host interactions through global metagenomics.</title>
        <authorList>
            <person name="Schulz F."/>
            <person name="Roux S."/>
            <person name="Paez-Espino D."/>
            <person name="Jungbluth S."/>
            <person name="Walsh D.A."/>
            <person name="Denef V.J."/>
            <person name="McMahon K.D."/>
            <person name="Konstantinidis K.T."/>
            <person name="Eloe-Fadrosh E.A."/>
            <person name="Kyrpides N.C."/>
            <person name="Woyke T."/>
        </authorList>
    </citation>
    <scope>NUCLEOTIDE SEQUENCE</scope>
    <source>
        <strain evidence="2">GVMAG-M-3300024252-29</strain>
    </source>
</reference>
<name>A0A6C0IND2_9ZZZZ</name>
<proteinExistence type="predicted"/>
<evidence type="ECO:0000256" key="1">
    <source>
        <dbReference type="SAM" id="Phobius"/>
    </source>
</evidence>
<keyword evidence="1" id="KW-0812">Transmembrane</keyword>
<keyword evidence="1" id="KW-1133">Transmembrane helix</keyword>
<dbReference type="AlphaFoldDB" id="A0A6C0IND2"/>
<evidence type="ECO:0000313" key="2">
    <source>
        <dbReference type="EMBL" id="QHT93387.1"/>
    </source>
</evidence>